<keyword evidence="1" id="KW-0812">Transmembrane</keyword>
<organism evidence="2">
    <name type="scientific">Eutreptiella gymnastica</name>
    <dbReference type="NCBI Taxonomy" id="73025"/>
    <lineage>
        <taxon>Eukaryota</taxon>
        <taxon>Discoba</taxon>
        <taxon>Euglenozoa</taxon>
        <taxon>Euglenida</taxon>
        <taxon>Spirocuta</taxon>
        <taxon>Euglenophyceae</taxon>
        <taxon>Eutreptiales</taxon>
        <taxon>Eutreptiaceae</taxon>
        <taxon>Eutreptiella</taxon>
    </lineage>
</organism>
<reference evidence="2" key="1">
    <citation type="submission" date="2021-01" db="EMBL/GenBank/DDBJ databases">
        <authorList>
            <person name="Corre E."/>
            <person name="Pelletier E."/>
            <person name="Niang G."/>
            <person name="Scheremetjew M."/>
            <person name="Finn R."/>
            <person name="Kale V."/>
            <person name="Holt S."/>
            <person name="Cochrane G."/>
            <person name="Meng A."/>
            <person name="Brown T."/>
            <person name="Cohen L."/>
        </authorList>
    </citation>
    <scope>NUCLEOTIDE SEQUENCE</scope>
    <source>
        <strain evidence="2">CCMP1594</strain>
    </source>
</reference>
<accession>A0A7S4GI46</accession>
<name>A0A7S4GI46_9EUGL</name>
<gene>
    <name evidence="2" type="ORF">EGYM00163_LOCUS49165</name>
</gene>
<feature type="transmembrane region" description="Helical" evidence="1">
    <location>
        <begin position="20"/>
        <end position="43"/>
    </location>
</feature>
<evidence type="ECO:0000313" key="2">
    <source>
        <dbReference type="EMBL" id="CAE0837793.1"/>
    </source>
</evidence>
<keyword evidence="1" id="KW-0472">Membrane</keyword>
<dbReference type="AlphaFoldDB" id="A0A7S4GI46"/>
<dbReference type="EMBL" id="HBJA01142564">
    <property type="protein sequence ID" value="CAE0837793.1"/>
    <property type="molecule type" value="Transcribed_RNA"/>
</dbReference>
<proteinExistence type="predicted"/>
<sequence>MPTTKQADDLPASWLHMPGYTYVSWCMTLAPFMLVFEGFYRAWHHRKTPPKGRTVLMKGIKMHMFGLGKQSGPRIVSRQYDTYIGHGLQYVRDMSKIQSDVLKLIK</sequence>
<evidence type="ECO:0000256" key="1">
    <source>
        <dbReference type="SAM" id="Phobius"/>
    </source>
</evidence>
<protein>
    <submittedName>
        <fullName evidence="2">Uncharacterized protein</fullName>
    </submittedName>
</protein>
<keyword evidence="1" id="KW-1133">Transmembrane helix</keyword>